<sequence>MERFSLQKPTLTTVASKQPRETAGSSAFKAFDYQLNVSMALVLDIFKQGKEFVALFDHHDDLVVFVGEGENSELSFYQVKSSGELTWTAKRLARRSSKGELPKSIVGKAYYNIAQFGPKIRRASILSNRPLSATLATATKSDLHDGELSVAELCAADQDALMKSLEADFPAGFDKTHTTLLTFERVPFDLESYRATVIGRIVTMLEELNPDFVAVSSPFYTALLAAAGECTGNKTKSATVEELRERVALDREAISRLIVRVQSRSKNLVEWWSTVNDELAADGMRALQIQRIKNRCMCYVNARRAGDRAAAELSAAIGDAIVKTVVSDMDSVLEAAVALKTHGLVEPSSELYDLQSAMIVELMESMT</sequence>
<dbReference type="Pfam" id="PF14130">
    <property type="entry name" value="Cap4_nuclease"/>
    <property type="match status" value="1"/>
</dbReference>
<protein>
    <recommendedName>
        <fullName evidence="1">CD-NTase associated protein 4-like DNA endonuclease domain-containing protein</fullName>
    </recommendedName>
</protein>
<dbReference type="GO" id="GO:0004518">
    <property type="term" value="F:nuclease activity"/>
    <property type="evidence" value="ECO:0007669"/>
    <property type="project" value="InterPro"/>
</dbReference>
<evidence type="ECO:0000313" key="2">
    <source>
        <dbReference type="EMBL" id="KYB45694.1"/>
    </source>
</evidence>
<proteinExistence type="predicted"/>
<feature type="domain" description="CD-NTase associated protein 4-like DNA endonuclease" evidence="1">
    <location>
        <begin position="23"/>
        <end position="223"/>
    </location>
</feature>
<dbReference type="InterPro" id="IPR025382">
    <property type="entry name" value="Cap4-like_endonuclease_dom"/>
</dbReference>
<reference evidence="2" key="1">
    <citation type="submission" date="2016-02" db="EMBL/GenBank/DDBJ databases">
        <title>Genomic sequences of Ochrobactrum anthropi.</title>
        <authorList>
            <person name="Chudasama K.S."/>
            <person name="Thaker V.S."/>
        </authorList>
    </citation>
    <scope>NUCLEOTIDE SEQUENCE [LARGE SCALE GENOMIC DNA]</scope>
    <source>
        <strain evidence="2">SUBG007</strain>
    </source>
</reference>
<dbReference type="EMBL" id="LUAY01003307">
    <property type="protein sequence ID" value="KYB45694.1"/>
    <property type="molecule type" value="Genomic_DNA"/>
</dbReference>
<accession>A0A656Z4Z8</accession>
<dbReference type="AlphaFoldDB" id="A0A656Z4Z8"/>
<gene>
    <name evidence="2" type="ORF">AB664_05740</name>
</gene>
<name>A0A656Z4Z8_BRUAN</name>
<comment type="caution">
    <text evidence="2">The sequence shown here is derived from an EMBL/GenBank/DDBJ whole genome shotgun (WGS) entry which is preliminary data.</text>
</comment>
<evidence type="ECO:0000259" key="1">
    <source>
        <dbReference type="Pfam" id="PF14130"/>
    </source>
</evidence>
<organism evidence="2">
    <name type="scientific">Brucella anthropi</name>
    <name type="common">Ochrobactrum anthropi</name>
    <dbReference type="NCBI Taxonomy" id="529"/>
    <lineage>
        <taxon>Bacteria</taxon>
        <taxon>Pseudomonadati</taxon>
        <taxon>Pseudomonadota</taxon>
        <taxon>Alphaproteobacteria</taxon>
        <taxon>Hyphomicrobiales</taxon>
        <taxon>Brucellaceae</taxon>
        <taxon>Brucella/Ochrobactrum group</taxon>
        <taxon>Brucella</taxon>
    </lineage>
</organism>